<name>A0A8J2W437_9NEOP</name>
<keyword evidence="2" id="KW-1185">Reference proteome</keyword>
<evidence type="ECO:0000313" key="1">
    <source>
        <dbReference type="EMBL" id="CAG9566769.1"/>
    </source>
</evidence>
<dbReference type="OrthoDB" id="616263at2759"/>
<evidence type="ECO:0000313" key="2">
    <source>
        <dbReference type="Proteomes" id="UP000789524"/>
    </source>
</evidence>
<accession>A0A8J2W437</accession>
<dbReference type="Pfam" id="PF01359">
    <property type="entry name" value="Transposase_1"/>
    <property type="match status" value="1"/>
</dbReference>
<gene>
    <name evidence="1" type="ORF">DCHRY22_LOCUS7360</name>
</gene>
<dbReference type="InterPro" id="IPR001888">
    <property type="entry name" value="Transposase_1"/>
</dbReference>
<protein>
    <submittedName>
        <fullName evidence="1">(African queen) hypothetical protein</fullName>
    </submittedName>
</protein>
<dbReference type="EMBL" id="CAKASE010000057">
    <property type="protein sequence ID" value="CAG9566769.1"/>
    <property type="molecule type" value="Genomic_DNA"/>
</dbReference>
<proteinExistence type="predicted"/>
<organism evidence="1 2">
    <name type="scientific">Danaus chrysippus</name>
    <name type="common">African queen</name>
    <dbReference type="NCBI Taxonomy" id="151541"/>
    <lineage>
        <taxon>Eukaryota</taxon>
        <taxon>Metazoa</taxon>
        <taxon>Ecdysozoa</taxon>
        <taxon>Arthropoda</taxon>
        <taxon>Hexapoda</taxon>
        <taxon>Insecta</taxon>
        <taxon>Pterygota</taxon>
        <taxon>Neoptera</taxon>
        <taxon>Endopterygota</taxon>
        <taxon>Lepidoptera</taxon>
        <taxon>Glossata</taxon>
        <taxon>Ditrysia</taxon>
        <taxon>Papilionoidea</taxon>
        <taxon>Nymphalidae</taxon>
        <taxon>Danainae</taxon>
        <taxon>Danaini</taxon>
        <taxon>Danaina</taxon>
        <taxon>Danaus</taxon>
        <taxon>Anosia</taxon>
    </lineage>
</organism>
<sequence length="162" mass="17753">MSRAKDRKNAAGVIHYSFLRPGETITAEKYCQYIDEMHGLLLGEVGAVYAEMSAVRRKCKTPPSPPGRRPPSVYAPTEILLVFRATEGSVEDMPISAATNNTSLKPLPEAICPVTAFAESFLVEEINLADIGNGSRPVERVWGVLMTHMQDSSVHTSQRGHK</sequence>
<dbReference type="AlphaFoldDB" id="A0A8J2W437"/>
<dbReference type="Proteomes" id="UP000789524">
    <property type="component" value="Unassembled WGS sequence"/>
</dbReference>
<comment type="caution">
    <text evidence="1">The sequence shown here is derived from an EMBL/GenBank/DDBJ whole genome shotgun (WGS) entry which is preliminary data.</text>
</comment>
<reference evidence="1" key="1">
    <citation type="submission" date="2021-09" db="EMBL/GenBank/DDBJ databases">
        <authorList>
            <person name="Martin H S."/>
        </authorList>
    </citation>
    <scope>NUCLEOTIDE SEQUENCE</scope>
</reference>